<evidence type="ECO:0000313" key="3">
    <source>
        <dbReference type="Proteomes" id="UP000886824"/>
    </source>
</evidence>
<keyword evidence="1" id="KW-1133">Transmembrane helix</keyword>
<feature type="transmembrane region" description="Helical" evidence="1">
    <location>
        <begin position="12"/>
        <end position="37"/>
    </location>
</feature>
<accession>A0A9D2CDE7</accession>
<proteinExistence type="predicted"/>
<feature type="transmembrane region" description="Helical" evidence="1">
    <location>
        <begin position="117"/>
        <end position="139"/>
    </location>
</feature>
<feature type="transmembrane region" description="Helical" evidence="1">
    <location>
        <begin position="166"/>
        <end position="183"/>
    </location>
</feature>
<feature type="transmembrane region" description="Helical" evidence="1">
    <location>
        <begin position="218"/>
        <end position="235"/>
    </location>
</feature>
<dbReference type="InterPro" id="IPR021560">
    <property type="entry name" value="DUF3021"/>
</dbReference>
<evidence type="ECO:0000313" key="2">
    <source>
        <dbReference type="EMBL" id="HIY72389.1"/>
    </source>
</evidence>
<protein>
    <submittedName>
        <fullName evidence="2">DUF3021 family protein</fullName>
    </submittedName>
</protein>
<feature type="transmembrane region" description="Helical" evidence="1">
    <location>
        <begin position="57"/>
        <end position="80"/>
    </location>
</feature>
<feature type="transmembrane region" description="Helical" evidence="1">
    <location>
        <begin position="92"/>
        <end position="111"/>
    </location>
</feature>
<dbReference type="Pfam" id="PF11457">
    <property type="entry name" value="DUF3021"/>
    <property type="match status" value="1"/>
</dbReference>
<reference evidence="2" key="2">
    <citation type="submission" date="2021-04" db="EMBL/GenBank/DDBJ databases">
        <authorList>
            <person name="Gilroy R."/>
        </authorList>
    </citation>
    <scope>NUCLEOTIDE SEQUENCE</scope>
    <source>
        <strain evidence="2">CHK33-7979</strain>
    </source>
</reference>
<organism evidence="2 3">
    <name type="scientific">Candidatus Intestinimonas merdavium</name>
    <dbReference type="NCBI Taxonomy" id="2838622"/>
    <lineage>
        <taxon>Bacteria</taxon>
        <taxon>Bacillati</taxon>
        <taxon>Bacillota</taxon>
        <taxon>Clostridia</taxon>
        <taxon>Eubacteriales</taxon>
        <taxon>Intestinimonas</taxon>
    </lineage>
</organism>
<feature type="transmembrane region" description="Helical" evidence="1">
    <location>
        <begin position="189"/>
        <end position="211"/>
    </location>
</feature>
<dbReference type="Proteomes" id="UP000886824">
    <property type="component" value="Unassembled WGS sequence"/>
</dbReference>
<keyword evidence="1" id="KW-0472">Membrane</keyword>
<comment type="caution">
    <text evidence="2">The sequence shown here is derived from an EMBL/GenBank/DDBJ whole genome shotgun (WGS) entry which is preliminary data.</text>
</comment>
<sequence length="265" mass="28317">MLFTHREQALRRLLLGGCLGVAGYLLLAFLSQPGAILGGSLRLSFTFCYNAGVPETLGVALGLLLWFAFGAEIGVATLPFADDGPVLVRRTLLHFTAMAATLSLWVGLNFSGVGLPFLLFLLALVYLLVWLGRWVGWYAEGAAIQEKLGLASGPSLLKWKETLPHILFALLLCLLLPTLFSLFDPPDVPVLTGLIYPCLLMIGAFCSALSLAKRQGFCPLYPAACALFLLAAVFLVYNSTALPLCAVGLCAALLGEGAGCLLRRK</sequence>
<evidence type="ECO:0000256" key="1">
    <source>
        <dbReference type="SAM" id="Phobius"/>
    </source>
</evidence>
<gene>
    <name evidence="2" type="ORF">H9826_00230</name>
</gene>
<feature type="transmembrane region" description="Helical" evidence="1">
    <location>
        <begin position="241"/>
        <end position="262"/>
    </location>
</feature>
<keyword evidence="1" id="KW-0812">Transmembrane</keyword>
<dbReference type="EMBL" id="DXCX01000004">
    <property type="protein sequence ID" value="HIY72389.1"/>
    <property type="molecule type" value="Genomic_DNA"/>
</dbReference>
<name>A0A9D2CDE7_9FIRM</name>
<reference evidence="2" key="1">
    <citation type="journal article" date="2021" name="PeerJ">
        <title>Extensive microbial diversity within the chicken gut microbiome revealed by metagenomics and culture.</title>
        <authorList>
            <person name="Gilroy R."/>
            <person name="Ravi A."/>
            <person name="Getino M."/>
            <person name="Pursley I."/>
            <person name="Horton D.L."/>
            <person name="Alikhan N.F."/>
            <person name="Baker D."/>
            <person name="Gharbi K."/>
            <person name="Hall N."/>
            <person name="Watson M."/>
            <person name="Adriaenssens E.M."/>
            <person name="Foster-Nyarko E."/>
            <person name="Jarju S."/>
            <person name="Secka A."/>
            <person name="Antonio M."/>
            <person name="Oren A."/>
            <person name="Chaudhuri R.R."/>
            <person name="La Ragione R."/>
            <person name="Hildebrand F."/>
            <person name="Pallen M.J."/>
        </authorList>
    </citation>
    <scope>NUCLEOTIDE SEQUENCE</scope>
    <source>
        <strain evidence="2">CHK33-7979</strain>
    </source>
</reference>
<dbReference type="AlphaFoldDB" id="A0A9D2CDE7"/>